<evidence type="ECO:0000259" key="6">
    <source>
        <dbReference type="Pfam" id="PF01095"/>
    </source>
</evidence>
<accession>A0A0M0G4E5</accession>
<dbReference type="GO" id="GO:0045490">
    <property type="term" value="P:pectin catabolic process"/>
    <property type="evidence" value="ECO:0007669"/>
    <property type="project" value="UniProtKB-UniRule"/>
</dbReference>
<dbReference type="SUPFAM" id="SSF51126">
    <property type="entry name" value="Pectin lyase-like"/>
    <property type="match status" value="1"/>
</dbReference>
<evidence type="ECO:0000256" key="1">
    <source>
        <dbReference type="ARBA" id="ARBA00008891"/>
    </source>
</evidence>
<evidence type="ECO:0000313" key="7">
    <source>
        <dbReference type="EMBL" id="KON84715.1"/>
    </source>
</evidence>
<feature type="domain" description="Pectinesterase catalytic" evidence="6">
    <location>
        <begin position="15"/>
        <end position="147"/>
    </location>
</feature>
<comment type="pathway">
    <text evidence="5">Glycan metabolism; pectin degradation; 2-dehydro-3-deoxy-D-gluconate from pectin: step 1/5.</text>
</comment>
<evidence type="ECO:0000256" key="3">
    <source>
        <dbReference type="ARBA" id="ARBA00023085"/>
    </source>
</evidence>
<comment type="catalytic activity">
    <reaction evidence="5">
        <text>[(1-&gt;4)-alpha-D-galacturonosyl methyl ester](n) + n H2O = [(1-&gt;4)-alpha-D-galacturonosyl](n) + n methanol + n H(+)</text>
        <dbReference type="Rhea" id="RHEA:22380"/>
        <dbReference type="Rhea" id="RHEA-COMP:14570"/>
        <dbReference type="Rhea" id="RHEA-COMP:14573"/>
        <dbReference type="ChEBI" id="CHEBI:15377"/>
        <dbReference type="ChEBI" id="CHEBI:15378"/>
        <dbReference type="ChEBI" id="CHEBI:17790"/>
        <dbReference type="ChEBI" id="CHEBI:140522"/>
        <dbReference type="ChEBI" id="CHEBI:140523"/>
        <dbReference type="EC" id="3.1.1.11"/>
    </reaction>
</comment>
<dbReference type="STRING" id="189381.GCA_900166615_01522"/>
<feature type="domain" description="Pectinesterase catalytic" evidence="6">
    <location>
        <begin position="174"/>
        <end position="296"/>
    </location>
</feature>
<dbReference type="InterPro" id="IPR033131">
    <property type="entry name" value="Pectinesterase_Asp_AS"/>
</dbReference>
<dbReference type="RefSeq" id="WP_053428315.1">
    <property type="nucleotide sequence ID" value="NZ_FVYY01000008.1"/>
</dbReference>
<dbReference type="EMBL" id="LGUE01000004">
    <property type="protein sequence ID" value="KON84715.1"/>
    <property type="molecule type" value="Genomic_DNA"/>
</dbReference>
<proteinExistence type="inferred from homology"/>
<dbReference type="PANTHER" id="PTHR31321">
    <property type="entry name" value="ACYL-COA THIOESTER HYDROLASE YBHC-RELATED"/>
    <property type="match status" value="1"/>
</dbReference>
<dbReference type="GO" id="GO:0042545">
    <property type="term" value="P:cell wall modification"/>
    <property type="evidence" value="ECO:0007669"/>
    <property type="project" value="UniProtKB-UniRule"/>
</dbReference>
<gene>
    <name evidence="7" type="ORF">AF331_11865</name>
</gene>
<dbReference type="PANTHER" id="PTHR31321:SF57">
    <property type="entry name" value="PECTINESTERASE 53-RELATED"/>
    <property type="match status" value="1"/>
</dbReference>
<dbReference type="GO" id="GO:0030599">
    <property type="term" value="F:pectinesterase activity"/>
    <property type="evidence" value="ECO:0007669"/>
    <property type="project" value="UniProtKB-UniRule"/>
</dbReference>
<dbReference type="GO" id="GO:0009279">
    <property type="term" value="C:cell outer membrane"/>
    <property type="evidence" value="ECO:0007669"/>
    <property type="project" value="TreeGrafter"/>
</dbReference>
<dbReference type="InterPro" id="IPR012334">
    <property type="entry name" value="Pectin_lyas_fold"/>
</dbReference>
<name>A0A0M0G4E5_9BACI</name>
<keyword evidence="3 5" id="KW-0063">Aspartyl esterase</keyword>
<keyword evidence="2 5" id="KW-0378">Hydrolase</keyword>
<feature type="active site" evidence="4">
    <location>
        <position position="188"/>
    </location>
</feature>
<organism evidence="7 8">
    <name type="scientific">Rossellomorea marisflavi</name>
    <dbReference type="NCBI Taxonomy" id="189381"/>
    <lineage>
        <taxon>Bacteria</taxon>
        <taxon>Bacillati</taxon>
        <taxon>Bacillota</taxon>
        <taxon>Bacilli</taxon>
        <taxon>Bacillales</taxon>
        <taxon>Bacillaceae</taxon>
        <taxon>Rossellomorea</taxon>
    </lineage>
</organism>
<dbReference type="Pfam" id="PF01095">
    <property type="entry name" value="Pectinesterase"/>
    <property type="match status" value="2"/>
</dbReference>
<dbReference type="Proteomes" id="UP000037405">
    <property type="component" value="Unassembled WGS sequence"/>
</dbReference>
<dbReference type="Gene3D" id="2.160.20.10">
    <property type="entry name" value="Single-stranded right-handed beta-helix, Pectin lyase-like"/>
    <property type="match status" value="1"/>
</dbReference>
<dbReference type="UniPathway" id="UPA00545">
    <property type="reaction ID" value="UER00823"/>
</dbReference>
<keyword evidence="8" id="KW-1185">Reference proteome</keyword>
<evidence type="ECO:0000256" key="4">
    <source>
        <dbReference type="PROSITE-ProRule" id="PRU10040"/>
    </source>
</evidence>
<evidence type="ECO:0000256" key="5">
    <source>
        <dbReference type="RuleBase" id="RU000589"/>
    </source>
</evidence>
<dbReference type="EC" id="3.1.1.11" evidence="5"/>
<dbReference type="PROSITE" id="PS00503">
    <property type="entry name" value="PECTINESTERASE_2"/>
    <property type="match status" value="1"/>
</dbReference>
<dbReference type="OrthoDB" id="9804686at2"/>
<protein>
    <recommendedName>
        <fullName evidence="5">Pectinesterase</fullName>
        <ecNumber evidence="5">3.1.1.11</ecNumber>
    </recommendedName>
</protein>
<evidence type="ECO:0000313" key="8">
    <source>
        <dbReference type="Proteomes" id="UP000037405"/>
    </source>
</evidence>
<dbReference type="AlphaFoldDB" id="A0A0M0G4E5"/>
<comment type="similarity">
    <text evidence="1">Belongs to the pectinesterase family.</text>
</comment>
<reference evidence="8" key="1">
    <citation type="submission" date="2015-07" db="EMBL/GenBank/DDBJ databases">
        <title>Fjat-14235 jcm11544.</title>
        <authorList>
            <person name="Liu B."/>
            <person name="Wang J."/>
            <person name="Zhu Y."/>
            <person name="Liu G."/>
            <person name="Chen Q."/>
            <person name="Chen Z."/>
            <person name="Lan J."/>
            <person name="Che J."/>
            <person name="Ge C."/>
            <person name="Shi H."/>
            <person name="Pan Z."/>
            <person name="Liu X."/>
        </authorList>
    </citation>
    <scope>NUCLEOTIDE SEQUENCE [LARGE SCALE GENOMIC DNA]</scope>
    <source>
        <strain evidence="8">JCM 11544</strain>
    </source>
</reference>
<evidence type="ECO:0000256" key="2">
    <source>
        <dbReference type="ARBA" id="ARBA00022801"/>
    </source>
</evidence>
<dbReference type="PATRIC" id="fig|189381.12.peg.2396"/>
<sequence>MENLSEKTSVKETRMVVGKAGVGTVSTIGEALERCKGIEGPVRITILSGVYRERLAIYQNNLILSGIGDVEIVDGRYAREPDGNGGEIGTFRTATVFINAENVLVENITITNDAGPGEVVGQAVAMYSEGDRVTFKNCRFKGYQDTVCLGPLPEVQKTGLPFCTPQLKVRFEKSRAEFHSCMIEGTIDFIFGGGEGLFHQCEIKSLKRPDDGVGFISAASTPEGQERGLIFEECYITAEEGTGNVYLGRPWRAYGKTVFSRCWMGAHLHPERWDDWDKASNRLTATYVEDRNHYEGDGAFIIPDWITFIEEEEG</sequence>
<comment type="caution">
    <text evidence="7">The sequence shown here is derived from an EMBL/GenBank/DDBJ whole genome shotgun (WGS) entry which is preliminary data.</text>
</comment>
<dbReference type="InterPro" id="IPR000070">
    <property type="entry name" value="Pectinesterase_cat"/>
</dbReference>
<dbReference type="InterPro" id="IPR011050">
    <property type="entry name" value="Pectin_lyase_fold/virulence"/>
</dbReference>